<evidence type="ECO:0000313" key="3">
    <source>
        <dbReference type="Proteomes" id="UP000298471"/>
    </source>
</evidence>
<keyword evidence="1" id="KW-0472">Membrane</keyword>
<feature type="transmembrane region" description="Helical" evidence="1">
    <location>
        <begin position="274"/>
        <end position="293"/>
    </location>
</feature>
<dbReference type="OrthoDB" id="7446256at2"/>
<keyword evidence="1" id="KW-0812">Transmembrane</keyword>
<evidence type="ECO:0000313" key="2">
    <source>
        <dbReference type="EMBL" id="TGE26406.1"/>
    </source>
</evidence>
<dbReference type="EMBL" id="SRMB01000003">
    <property type="protein sequence ID" value="TGE26406.1"/>
    <property type="molecule type" value="Genomic_DNA"/>
</dbReference>
<feature type="transmembrane region" description="Helical" evidence="1">
    <location>
        <begin position="305"/>
        <end position="324"/>
    </location>
</feature>
<sequence length="394" mass="44995">MILLLFTYPLQRFLVLVPILLRAQPGARLVEASADSYSTLTQSYVYLLWRSGYVHSSILRFMAHSHSKLSACANCSYTFPESQPDDFCPKCGQQNQEVSLSMGHVMEEFLEGIFHFDSKVFRTAKLLLLRPGELTKQFLQGHRMPYVPPIRLYVFISFVFFFLLSISVPHSSTRPSKELIRDAKLRAAADSLRQNAAKQPNMIVFDNGDSPMTASLGMDFSQEELVKLSQDPTPARIDSAIRSRGLEPTLWRKTALRQTVRTLNMSPEEMTRKWLKNLPILMFVLMPLFALLLKGLYLRQRQYYLSHLIFSIHFHCFVFVLFIVNLVLSRFSDGDWFELLLMILPAVYFFLALRNNFGQSSAKTLAKVLLVMVSYGLVLTTGIIVSVLVSVLLL</sequence>
<protein>
    <submittedName>
        <fullName evidence="2">DUF3667 domain-containing protein</fullName>
    </submittedName>
</protein>
<dbReference type="Proteomes" id="UP000298471">
    <property type="component" value="Unassembled WGS sequence"/>
</dbReference>
<accession>A0A4Z0QAC2</accession>
<reference evidence="2 3" key="1">
    <citation type="submission" date="2019-04" db="EMBL/GenBank/DDBJ databases">
        <authorList>
            <person name="Feng G."/>
            <person name="Zhang J."/>
            <person name="Zhu H."/>
        </authorList>
    </citation>
    <scope>NUCLEOTIDE SEQUENCE [LARGE SCALE GENOMIC DNA]</scope>
    <source>
        <strain evidence="2 3">9PBR-1</strain>
    </source>
</reference>
<feature type="transmembrane region" description="Helical" evidence="1">
    <location>
        <begin position="365"/>
        <end position="393"/>
    </location>
</feature>
<evidence type="ECO:0000256" key="1">
    <source>
        <dbReference type="SAM" id="Phobius"/>
    </source>
</evidence>
<gene>
    <name evidence="2" type="ORF">E5K02_16550</name>
</gene>
<dbReference type="AlphaFoldDB" id="A0A4Z0QAC2"/>
<keyword evidence="1" id="KW-1133">Transmembrane helix</keyword>
<name>A0A4Z0QAC2_9BACT</name>
<feature type="transmembrane region" description="Helical" evidence="1">
    <location>
        <begin position="336"/>
        <end position="353"/>
    </location>
</feature>
<keyword evidence="3" id="KW-1185">Reference proteome</keyword>
<dbReference type="InterPro" id="IPR022134">
    <property type="entry name" value="DUF3667"/>
</dbReference>
<organism evidence="2 3">
    <name type="scientific">Hymenobacter metallicola</name>
    <dbReference type="NCBI Taxonomy" id="2563114"/>
    <lineage>
        <taxon>Bacteria</taxon>
        <taxon>Pseudomonadati</taxon>
        <taxon>Bacteroidota</taxon>
        <taxon>Cytophagia</taxon>
        <taxon>Cytophagales</taxon>
        <taxon>Hymenobacteraceae</taxon>
        <taxon>Hymenobacter</taxon>
    </lineage>
</organism>
<comment type="caution">
    <text evidence="2">The sequence shown here is derived from an EMBL/GenBank/DDBJ whole genome shotgun (WGS) entry which is preliminary data.</text>
</comment>
<proteinExistence type="predicted"/>
<dbReference type="Pfam" id="PF12412">
    <property type="entry name" value="DUF3667"/>
    <property type="match status" value="1"/>
</dbReference>